<keyword evidence="2" id="KW-1185">Reference proteome</keyword>
<name>A0A846MYX9_9PROT</name>
<organism evidence="1 2">
    <name type="scientific">Rhizomicrobium palustre</name>
    <dbReference type="NCBI Taxonomy" id="189966"/>
    <lineage>
        <taxon>Bacteria</taxon>
        <taxon>Pseudomonadati</taxon>
        <taxon>Pseudomonadota</taxon>
        <taxon>Alphaproteobacteria</taxon>
        <taxon>Micropepsales</taxon>
        <taxon>Micropepsaceae</taxon>
        <taxon>Rhizomicrobium</taxon>
    </lineage>
</organism>
<protein>
    <submittedName>
        <fullName evidence="1">Uncharacterized protein</fullName>
    </submittedName>
</protein>
<gene>
    <name evidence="1" type="ORF">FHS83_001767</name>
</gene>
<comment type="caution">
    <text evidence="1">The sequence shown here is derived from an EMBL/GenBank/DDBJ whole genome shotgun (WGS) entry which is preliminary data.</text>
</comment>
<dbReference type="Proteomes" id="UP000570514">
    <property type="component" value="Unassembled WGS sequence"/>
</dbReference>
<reference evidence="1 2" key="1">
    <citation type="submission" date="2020-03" db="EMBL/GenBank/DDBJ databases">
        <title>Genomic Encyclopedia of Type Strains, Phase IV (KMG-IV): sequencing the most valuable type-strain genomes for metagenomic binning, comparative biology and taxonomic classification.</title>
        <authorList>
            <person name="Goeker M."/>
        </authorList>
    </citation>
    <scope>NUCLEOTIDE SEQUENCE [LARGE SCALE GENOMIC DNA]</scope>
    <source>
        <strain evidence="1 2">DSM 19867</strain>
    </source>
</reference>
<evidence type="ECO:0000313" key="1">
    <source>
        <dbReference type="EMBL" id="NIK88449.1"/>
    </source>
</evidence>
<proteinExistence type="predicted"/>
<dbReference type="AlphaFoldDB" id="A0A846MYX9"/>
<evidence type="ECO:0000313" key="2">
    <source>
        <dbReference type="Proteomes" id="UP000570514"/>
    </source>
</evidence>
<accession>A0A846MYX9</accession>
<sequence length="115" mass="13109">MHVQKAIFVPAVIASHPHPTNSPRTDFELVELLDRFLDDRLKYELEWDDFISWEHDNPNIEAIRLRIAETESLFFSSAISDRQCAVDLLVAERNRAAALVGVSARTSPVVQLPLR</sequence>
<dbReference type="RefSeq" id="WP_167082625.1">
    <property type="nucleotide sequence ID" value="NZ_BAAADC010000001.1"/>
</dbReference>
<dbReference type="EMBL" id="JAASRM010000001">
    <property type="protein sequence ID" value="NIK88449.1"/>
    <property type="molecule type" value="Genomic_DNA"/>
</dbReference>